<dbReference type="InterPro" id="IPR011004">
    <property type="entry name" value="Trimer_LpxA-like_sf"/>
</dbReference>
<dbReference type="AlphaFoldDB" id="A0A6J7JHK3"/>
<gene>
    <name evidence="1" type="ORF">UFOPK3674_01899</name>
</gene>
<dbReference type="CDD" id="cd04647">
    <property type="entry name" value="LbH_MAT_like"/>
    <property type="match status" value="1"/>
</dbReference>
<protein>
    <submittedName>
        <fullName evidence="1">Unannotated protein</fullName>
    </submittedName>
</protein>
<dbReference type="InterPro" id="IPR001451">
    <property type="entry name" value="Hexapep"/>
</dbReference>
<dbReference type="SUPFAM" id="SSF51161">
    <property type="entry name" value="Trimeric LpxA-like enzymes"/>
    <property type="match status" value="1"/>
</dbReference>
<accession>A0A6J7JHK3</accession>
<proteinExistence type="predicted"/>
<dbReference type="PANTHER" id="PTHR23416">
    <property type="entry name" value="SIALIC ACID SYNTHASE-RELATED"/>
    <property type="match status" value="1"/>
</dbReference>
<organism evidence="1">
    <name type="scientific">freshwater metagenome</name>
    <dbReference type="NCBI Taxonomy" id="449393"/>
    <lineage>
        <taxon>unclassified sequences</taxon>
        <taxon>metagenomes</taxon>
        <taxon>ecological metagenomes</taxon>
    </lineage>
</organism>
<evidence type="ECO:0000313" key="1">
    <source>
        <dbReference type="EMBL" id="CAB4942319.1"/>
    </source>
</evidence>
<name>A0A6J7JHK3_9ZZZZ</name>
<dbReference type="InterPro" id="IPR051159">
    <property type="entry name" value="Hexapeptide_acetyltransf"/>
</dbReference>
<dbReference type="EMBL" id="CAFBMX010000011">
    <property type="protein sequence ID" value="CAB4942319.1"/>
    <property type="molecule type" value="Genomic_DNA"/>
</dbReference>
<dbReference type="Gene3D" id="2.160.10.10">
    <property type="entry name" value="Hexapeptide repeat proteins"/>
    <property type="match status" value="1"/>
</dbReference>
<sequence>MDQHPVSEVPPGLRRPPAPLRGGPLTLLRFMAAHGMLRPKYLRLIARWAWLRLRWRGRLRTDGLCFIDRDVRIEIGRGAVLELGRWSWIGRGCKLRVHEGRASIGAKTVLGQECTITAFQHVSIGRECILADRVMLIDFDHGVVEVERPIREQGIYKRDVRVGHNVWIGYGACFLRGVHVGDNAIVGTNAVVTRDVPADAVVGGAPARVLRMRDTPAQLRWE</sequence>
<dbReference type="PANTHER" id="PTHR23416:SF78">
    <property type="entry name" value="LIPOPOLYSACCHARIDE BIOSYNTHESIS O-ACETYL TRANSFERASE WBBJ-RELATED"/>
    <property type="match status" value="1"/>
</dbReference>
<reference evidence="1" key="1">
    <citation type="submission" date="2020-05" db="EMBL/GenBank/DDBJ databases">
        <authorList>
            <person name="Chiriac C."/>
            <person name="Salcher M."/>
            <person name="Ghai R."/>
            <person name="Kavagutti S V."/>
        </authorList>
    </citation>
    <scope>NUCLEOTIDE SEQUENCE</scope>
</reference>
<dbReference type="Pfam" id="PF00132">
    <property type="entry name" value="Hexapep"/>
    <property type="match status" value="1"/>
</dbReference>